<evidence type="ECO:0000313" key="1">
    <source>
        <dbReference type="EMBL" id="QNP51456.1"/>
    </source>
</evidence>
<accession>A0A7H0GT40</accession>
<dbReference type="KEGG" id="hqi:H9L05_15710"/>
<dbReference type="EMBL" id="CP060784">
    <property type="protein sequence ID" value="QNP51456.1"/>
    <property type="molecule type" value="Genomic_DNA"/>
</dbReference>
<evidence type="ECO:0000313" key="2">
    <source>
        <dbReference type="Proteomes" id="UP000516093"/>
    </source>
</evidence>
<gene>
    <name evidence="1" type="ORF">H9L05_15710</name>
</gene>
<proteinExistence type="predicted"/>
<protein>
    <submittedName>
        <fullName evidence="1">Uncharacterized protein</fullName>
    </submittedName>
</protein>
<dbReference type="RefSeq" id="WP_187731740.1">
    <property type="nucleotide sequence ID" value="NZ_BMFN01000003.1"/>
</dbReference>
<sequence length="528" mass="59228">MILTKNKALVPFLGDKLSIIRGLDPLGLQITSESTYGVLLPGLTNVTHRIRYYGFHCWLLDRFATHVGKADPKQQQDFVRRAELMVALLIRLLGAKPLNIPGSAFADKMIASNTDSVYRLDEGADSRPGGNPETYWKARMGAFGQYYAGSMRALGLVGTSAANDQVFVRTSEQAGGISGQQLAAAFADGIPEPVQQLFLRNIEAGLFREADLKILAPYFDLSQLQAGSAEQALYLQLLTGVDLPLQEDSASSPFHRKTSLRLALSYLHQDQARTTRKFLADNYLAAGGEAEELTLRGWYFYQLNEYWQVACSSVLAAMLRDQDKDGGYVHLPTFLVQFTEQIGAQLQEVVPGLEINKPLSAFLEGADLQYQEEEHYAVICRELLDYVEPAAQAAAGLALIGLIYRRNHAHFLELRQYAKERDLLREGNFLAYSQQLLAKRDWTMTEFVHDFLHRDIVLRHQYVSMRKMGTGQQSSQKFEVEGEWLRRTDTMSARFSDPRLDVLLLMAADLHLIDQDNVLTAQGRAQIA</sequence>
<organism evidence="1 2">
    <name type="scientific">Hymenobacter qilianensis</name>
    <dbReference type="NCBI Taxonomy" id="1385715"/>
    <lineage>
        <taxon>Bacteria</taxon>
        <taxon>Pseudomonadati</taxon>
        <taxon>Bacteroidota</taxon>
        <taxon>Cytophagia</taxon>
        <taxon>Cytophagales</taxon>
        <taxon>Hymenobacteraceae</taxon>
        <taxon>Hymenobacter</taxon>
    </lineage>
</organism>
<name>A0A7H0GT40_9BACT</name>
<dbReference type="AlphaFoldDB" id="A0A7H0GT40"/>
<dbReference type="Proteomes" id="UP000516093">
    <property type="component" value="Chromosome"/>
</dbReference>
<keyword evidence="2" id="KW-1185">Reference proteome</keyword>
<reference evidence="1 2" key="1">
    <citation type="submission" date="2020-08" db="EMBL/GenBank/DDBJ databases">
        <title>Genome sequence of Hymenobacter qilianensis JCM 19763T.</title>
        <authorList>
            <person name="Hyun D.-W."/>
            <person name="Bae J.-W."/>
        </authorList>
    </citation>
    <scope>NUCLEOTIDE SEQUENCE [LARGE SCALE GENOMIC DNA]</scope>
    <source>
        <strain evidence="1 2">JCM 19763</strain>
    </source>
</reference>